<evidence type="ECO:0000256" key="1">
    <source>
        <dbReference type="ARBA" id="ARBA00004651"/>
    </source>
</evidence>
<keyword evidence="11" id="KW-0807">Transducer</keyword>
<sequence length="415" mass="47744">MNSSNLTNATNSTYSEDYHVYFMVEAFSIMVLFVLAIATVISNGVFLFTYYKDPLQCLRTPSAIFIAGLTSANFLTGLIVEPAYVVFYLWAYTSDSEDVWKFLRFAQAFSFFTMNASFLIMLGLGITQYLLINSPRIYDKFVSPKSARIGVVFIWIYAIFFALLPEMFDVDDFAYILTDLILHVTLLTIALLVLYIAIYLQFRKLAERHRNADLGENAGQEGLPAEANESELRRRQAEKDFVYGTLILTAMLIITVWPFCITLALVLFNFTLNGYIALMIAQLFLLWKFAMDPFVFAWRLRKFRKSLILAMQRTCCCPNPSLLGATYIRRDERQPLERSCLIEFKIFNRSFVFISCTICVKKGITPVLVPEENFKLLQGEGHISCYTYNTHQAKHYFCTTCGIHAFYRPRTVPFV</sequence>
<evidence type="ECO:0008006" key="17">
    <source>
        <dbReference type="Google" id="ProtNLM"/>
    </source>
</evidence>
<keyword evidence="4 12" id="KW-0812">Transmembrane</keyword>
<feature type="transmembrane region" description="Helical" evidence="12">
    <location>
        <begin position="180"/>
        <end position="200"/>
    </location>
</feature>
<keyword evidence="9 12" id="KW-0472">Membrane</keyword>
<keyword evidence="6" id="KW-0862">Zinc</keyword>
<comment type="subcellular location">
    <subcellularLocation>
        <location evidence="1">Cell membrane</location>
        <topology evidence="1">Multi-pass membrane protein</topology>
    </subcellularLocation>
</comment>
<dbReference type="EMBL" id="CALNXJ010000049">
    <property type="protein sequence ID" value="CAH3151377.1"/>
    <property type="molecule type" value="Genomic_DNA"/>
</dbReference>
<keyword evidence="5" id="KW-0479">Metal-binding</keyword>
<evidence type="ECO:0000259" key="13">
    <source>
        <dbReference type="PROSITE" id="PS50262"/>
    </source>
</evidence>
<dbReference type="AlphaFoldDB" id="A0AAU9XLG8"/>
<dbReference type="PROSITE" id="PS51891">
    <property type="entry name" value="CENP_V_GFA"/>
    <property type="match status" value="1"/>
</dbReference>
<dbReference type="GO" id="GO:0046872">
    <property type="term" value="F:metal ion binding"/>
    <property type="evidence" value="ECO:0007669"/>
    <property type="project" value="UniProtKB-KW"/>
</dbReference>
<evidence type="ECO:0000256" key="11">
    <source>
        <dbReference type="ARBA" id="ARBA00023224"/>
    </source>
</evidence>
<dbReference type="InterPro" id="IPR006913">
    <property type="entry name" value="CENP-V/GFA"/>
</dbReference>
<dbReference type="Gene3D" id="1.20.1070.10">
    <property type="entry name" value="Rhodopsin 7-helix transmembrane proteins"/>
    <property type="match status" value="1"/>
</dbReference>
<feature type="transmembrane region" description="Helical" evidence="12">
    <location>
        <begin position="147"/>
        <end position="168"/>
    </location>
</feature>
<evidence type="ECO:0000259" key="14">
    <source>
        <dbReference type="PROSITE" id="PS51891"/>
    </source>
</evidence>
<feature type="transmembrane region" description="Helical" evidence="12">
    <location>
        <begin position="241"/>
        <end position="268"/>
    </location>
</feature>
<evidence type="ECO:0000256" key="4">
    <source>
        <dbReference type="ARBA" id="ARBA00022692"/>
    </source>
</evidence>
<dbReference type="GO" id="GO:0004930">
    <property type="term" value="F:G protein-coupled receptor activity"/>
    <property type="evidence" value="ECO:0007669"/>
    <property type="project" value="UniProtKB-KW"/>
</dbReference>
<keyword evidence="8" id="KW-0297">G-protein coupled receptor</keyword>
<dbReference type="SUPFAM" id="SSF81321">
    <property type="entry name" value="Family A G protein-coupled receptor-like"/>
    <property type="match status" value="1"/>
</dbReference>
<keyword evidence="16" id="KW-1185">Reference proteome</keyword>
<keyword evidence="10" id="KW-0675">Receptor</keyword>
<evidence type="ECO:0000256" key="9">
    <source>
        <dbReference type="ARBA" id="ARBA00023136"/>
    </source>
</evidence>
<dbReference type="PROSITE" id="PS50262">
    <property type="entry name" value="G_PROTEIN_RECEP_F1_2"/>
    <property type="match status" value="1"/>
</dbReference>
<evidence type="ECO:0000256" key="7">
    <source>
        <dbReference type="ARBA" id="ARBA00022989"/>
    </source>
</evidence>
<accession>A0AAU9XLG8</accession>
<protein>
    <recommendedName>
        <fullName evidence="17">G-protein coupled receptors family 1 profile domain-containing protein</fullName>
    </recommendedName>
</protein>
<dbReference type="Gene3D" id="2.170.150.70">
    <property type="match status" value="1"/>
</dbReference>
<evidence type="ECO:0000256" key="3">
    <source>
        <dbReference type="ARBA" id="ARBA00022475"/>
    </source>
</evidence>
<feature type="transmembrane region" description="Helical" evidence="12">
    <location>
        <begin position="102"/>
        <end position="126"/>
    </location>
</feature>
<dbReference type="PRINTS" id="PR00237">
    <property type="entry name" value="GPCRRHODOPSN"/>
</dbReference>
<dbReference type="PANTHER" id="PTHR24249">
    <property type="entry name" value="HISTAMINE RECEPTOR-RELATED G-PROTEIN COUPLED RECEPTOR"/>
    <property type="match status" value="1"/>
</dbReference>
<keyword evidence="3" id="KW-1003">Cell membrane</keyword>
<evidence type="ECO:0000313" key="15">
    <source>
        <dbReference type="EMBL" id="CAH3151377.1"/>
    </source>
</evidence>
<evidence type="ECO:0000256" key="8">
    <source>
        <dbReference type="ARBA" id="ARBA00023040"/>
    </source>
</evidence>
<reference evidence="15 16" key="1">
    <citation type="submission" date="2022-05" db="EMBL/GenBank/DDBJ databases">
        <authorList>
            <consortium name="Genoscope - CEA"/>
            <person name="William W."/>
        </authorList>
    </citation>
    <scope>NUCLEOTIDE SEQUENCE [LARGE SCALE GENOMIC DNA]</scope>
</reference>
<dbReference type="InterPro" id="IPR050569">
    <property type="entry name" value="TAAR"/>
</dbReference>
<dbReference type="SMART" id="SM01381">
    <property type="entry name" value="7TM_GPCR_Srsx"/>
    <property type="match status" value="1"/>
</dbReference>
<comment type="similarity">
    <text evidence="2">Belongs to the Gfa family.</text>
</comment>
<dbReference type="Proteomes" id="UP001159428">
    <property type="component" value="Unassembled WGS sequence"/>
</dbReference>
<dbReference type="PANTHER" id="PTHR24249:SF372">
    <property type="entry name" value="G-PROTEIN COUPLED RECEPTORS FAMILY 1 PROFILE DOMAIN-CONTAINING PROTEIN"/>
    <property type="match status" value="1"/>
</dbReference>
<evidence type="ECO:0000256" key="5">
    <source>
        <dbReference type="ARBA" id="ARBA00022723"/>
    </source>
</evidence>
<feature type="transmembrane region" description="Helical" evidence="12">
    <location>
        <begin position="274"/>
        <end position="298"/>
    </location>
</feature>
<feature type="domain" description="CENP-V/GFA" evidence="14">
    <location>
        <begin position="311"/>
        <end position="415"/>
    </location>
</feature>
<gene>
    <name evidence="15" type="ORF">PMEA_00025164</name>
</gene>
<comment type="caution">
    <text evidence="15">The sequence shown here is derived from an EMBL/GenBank/DDBJ whole genome shotgun (WGS) entry which is preliminary data.</text>
</comment>
<feature type="domain" description="G-protein coupled receptors family 1 profile" evidence="13">
    <location>
        <begin position="42"/>
        <end position="296"/>
    </location>
</feature>
<dbReference type="SUPFAM" id="SSF51316">
    <property type="entry name" value="Mss4-like"/>
    <property type="match status" value="1"/>
</dbReference>
<dbReference type="InterPro" id="IPR000276">
    <property type="entry name" value="GPCR_Rhodpsn"/>
</dbReference>
<evidence type="ECO:0000313" key="16">
    <source>
        <dbReference type="Proteomes" id="UP001159428"/>
    </source>
</evidence>
<dbReference type="InterPro" id="IPR011057">
    <property type="entry name" value="Mss4-like_sf"/>
</dbReference>
<evidence type="ECO:0000256" key="12">
    <source>
        <dbReference type="SAM" id="Phobius"/>
    </source>
</evidence>
<name>A0AAU9XLG8_9CNID</name>
<proteinExistence type="inferred from homology"/>
<organism evidence="15 16">
    <name type="scientific">Pocillopora meandrina</name>
    <dbReference type="NCBI Taxonomy" id="46732"/>
    <lineage>
        <taxon>Eukaryota</taxon>
        <taxon>Metazoa</taxon>
        <taxon>Cnidaria</taxon>
        <taxon>Anthozoa</taxon>
        <taxon>Hexacorallia</taxon>
        <taxon>Scleractinia</taxon>
        <taxon>Astrocoeniina</taxon>
        <taxon>Pocilloporidae</taxon>
        <taxon>Pocillopora</taxon>
    </lineage>
</organism>
<dbReference type="CDD" id="cd00637">
    <property type="entry name" value="7tm_classA_rhodopsin-like"/>
    <property type="match status" value="1"/>
</dbReference>
<evidence type="ECO:0000256" key="2">
    <source>
        <dbReference type="ARBA" id="ARBA00005495"/>
    </source>
</evidence>
<dbReference type="InterPro" id="IPR017452">
    <property type="entry name" value="GPCR_Rhodpsn_7TM"/>
</dbReference>
<dbReference type="Pfam" id="PF00001">
    <property type="entry name" value="7tm_1"/>
    <property type="match status" value="1"/>
</dbReference>
<evidence type="ECO:0000256" key="6">
    <source>
        <dbReference type="ARBA" id="ARBA00022833"/>
    </source>
</evidence>
<dbReference type="GO" id="GO:0016846">
    <property type="term" value="F:carbon-sulfur lyase activity"/>
    <property type="evidence" value="ECO:0007669"/>
    <property type="project" value="InterPro"/>
</dbReference>
<feature type="transmembrane region" description="Helical" evidence="12">
    <location>
        <begin position="63"/>
        <end position="90"/>
    </location>
</feature>
<keyword evidence="7 12" id="KW-1133">Transmembrane helix</keyword>
<evidence type="ECO:0000256" key="10">
    <source>
        <dbReference type="ARBA" id="ARBA00023170"/>
    </source>
</evidence>
<feature type="transmembrane region" description="Helical" evidence="12">
    <location>
        <begin position="20"/>
        <end position="51"/>
    </location>
</feature>
<dbReference type="GO" id="GO:0005886">
    <property type="term" value="C:plasma membrane"/>
    <property type="evidence" value="ECO:0007669"/>
    <property type="project" value="UniProtKB-SubCell"/>
</dbReference>